<protein>
    <submittedName>
        <fullName evidence="7">Transcription factor SUM-1-like</fullName>
    </submittedName>
</protein>
<comment type="subcellular location">
    <subcellularLocation>
        <location evidence="1">Nucleus</location>
    </subcellularLocation>
</comment>
<dbReference type="GO" id="GO:0000978">
    <property type="term" value="F:RNA polymerase II cis-regulatory region sequence-specific DNA binding"/>
    <property type="evidence" value="ECO:0007669"/>
    <property type="project" value="TreeGrafter"/>
</dbReference>
<dbReference type="GO" id="GO:0007517">
    <property type="term" value="P:muscle organ development"/>
    <property type="evidence" value="ECO:0007669"/>
    <property type="project" value="InterPro"/>
</dbReference>
<dbReference type="Proteomes" id="UP000694845">
    <property type="component" value="Unplaced"/>
</dbReference>
<evidence type="ECO:0000256" key="1">
    <source>
        <dbReference type="ARBA" id="ARBA00004123"/>
    </source>
</evidence>
<evidence type="ECO:0000313" key="7">
    <source>
        <dbReference type="RefSeq" id="XP_022107336.1"/>
    </source>
</evidence>
<dbReference type="PANTHER" id="PTHR11534:SF9">
    <property type="entry name" value="MYOGENIC-DETERMINATION PROTEIN"/>
    <property type="match status" value="1"/>
</dbReference>
<feature type="region of interest" description="Disordered" evidence="4">
    <location>
        <begin position="276"/>
        <end position="305"/>
    </location>
</feature>
<evidence type="ECO:0000259" key="5">
    <source>
        <dbReference type="PROSITE" id="PS50888"/>
    </source>
</evidence>
<keyword evidence="2" id="KW-0238">DNA-binding</keyword>
<keyword evidence="3" id="KW-0539">Nucleus</keyword>
<dbReference type="KEGG" id="aplc:110988283"/>
<name>A0A8B7ZUZ5_ACAPL</name>
<dbReference type="Gene3D" id="4.10.280.10">
    <property type="entry name" value="Helix-loop-helix DNA-binding domain"/>
    <property type="match status" value="1"/>
</dbReference>
<dbReference type="OrthoDB" id="10049614at2759"/>
<evidence type="ECO:0000256" key="3">
    <source>
        <dbReference type="ARBA" id="ARBA00023242"/>
    </source>
</evidence>
<evidence type="ECO:0000313" key="6">
    <source>
        <dbReference type="Proteomes" id="UP000694845"/>
    </source>
</evidence>
<gene>
    <name evidence="7" type="primary">LOC110988283</name>
</gene>
<dbReference type="InterPro" id="IPR011598">
    <property type="entry name" value="bHLH_dom"/>
</dbReference>
<dbReference type="SMART" id="SM00353">
    <property type="entry name" value="HLH"/>
    <property type="match status" value="1"/>
</dbReference>
<dbReference type="Pfam" id="PF01586">
    <property type="entry name" value="Basic"/>
    <property type="match status" value="1"/>
</dbReference>
<dbReference type="GO" id="GO:0005634">
    <property type="term" value="C:nucleus"/>
    <property type="evidence" value="ECO:0007669"/>
    <property type="project" value="UniProtKB-SubCell"/>
</dbReference>
<feature type="compositionally biased region" description="Polar residues" evidence="4">
    <location>
        <begin position="276"/>
        <end position="289"/>
    </location>
</feature>
<dbReference type="AlphaFoldDB" id="A0A8B7ZUZ5"/>
<dbReference type="RefSeq" id="XP_022107336.1">
    <property type="nucleotide sequence ID" value="XM_022251644.1"/>
</dbReference>
<dbReference type="InterPro" id="IPR002546">
    <property type="entry name" value="MyoD_N"/>
</dbReference>
<reference evidence="7" key="1">
    <citation type="submission" date="2025-08" db="UniProtKB">
        <authorList>
            <consortium name="RefSeq"/>
        </authorList>
    </citation>
    <scope>IDENTIFICATION</scope>
</reference>
<dbReference type="OMA" id="NIFDKRR"/>
<accession>A0A8B7ZUZ5</accession>
<dbReference type="GO" id="GO:0046983">
    <property type="term" value="F:protein dimerization activity"/>
    <property type="evidence" value="ECO:0007669"/>
    <property type="project" value="InterPro"/>
</dbReference>
<dbReference type="InterPro" id="IPR039704">
    <property type="entry name" value="Myogenic_factor"/>
</dbReference>
<feature type="region of interest" description="Disordered" evidence="4">
    <location>
        <begin position="200"/>
        <end position="223"/>
    </location>
</feature>
<dbReference type="SMART" id="SM00520">
    <property type="entry name" value="BASIC"/>
    <property type="match status" value="1"/>
</dbReference>
<dbReference type="CDD" id="cd19699">
    <property type="entry name" value="bHLH_TS_dMYOD_like"/>
    <property type="match status" value="1"/>
</dbReference>
<evidence type="ECO:0000256" key="4">
    <source>
        <dbReference type="SAM" id="MobiDB-lite"/>
    </source>
</evidence>
<proteinExistence type="predicted"/>
<evidence type="ECO:0000256" key="2">
    <source>
        <dbReference type="ARBA" id="ARBA00023125"/>
    </source>
</evidence>
<dbReference type="GO" id="GO:0000981">
    <property type="term" value="F:DNA-binding transcription factor activity, RNA polymerase II-specific"/>
    <property type="evidence" value="ECO:0007669"/>
    <property type="project" value="TreeGrafter"/>
</dbReference>
<dbReference type="GO" id="GO:0045663">
    <property type="term" value="P:positive regulation of myoblast differentiation"/>
    <property type="evidence" value="ECO:0007669"/>
    <property type="project" value="TreeGrafter"/>
</dbReference>
<organism evidence="6 7">
    <name type="scientific">Acanthaster planci</name>
    <name type="common">Crown-of-thorns starfish</name>
    <dbReference type="NCBI Taxonomy" id="133434"/>
    <lineage>
        <taxon>Eukaryota</taxon>
        <taxon>Metazoa</taxon>
        <taxon>Echinodermata</taxon>
        <taxon>Eleutherozoa</taxon>
        <taxon>Asterozoa</taxon>
        <taxon>Asteroidea</taxon>
        <taxon>Valvatacea</taxon>
        <taxon>Valvatida</taxon>
        <taxon>Acanthasteridae</taxon>
        <taxon>Acanthaster</taxon>
    </lineage>
</organism>
<dbReference type="PANTHER" id="PTHR11534">
    <property type="entry name" value="MYOGENIC FACTOR"/>
    <property type="match status" value="1"/>
</dbReference>
<dbReference type="PROSITE" id="PS50888">
    <property type="entry name" value="BHLH"/>
    <property type="match status" value="1"/>
</dbReference>
<dbReference type="Pfam" id="PF00010">
    <property type="entry name" value="HLH"/>
    <property type="match status" value="1"/>
</dbReference>
<keyword evidence="6" id="KW-1185">Reference proteome</keyword>
<dbReference type="FunFam" id="4.10.280.10:FF:000005">
    <property type="entry name" value="Myogenic factor"/>
    <property type="match status" value="1"/>
</dbReference>
<dbReference type="SUPFAM" id="SSF47459">
    <property type="entry name" value="HLH, helix-loop-helix DNA-binding domain"/>
    <property type="match status" value="1"/>
</dbReference>
<dbReference type="GeneID" id="110988283"/>
<sequence>MLATMGSTPGYPADQRASMCLQPFGYGGGGASDSSPPEYHCFADQAASPGLYRPNSREDLDPHDRDVGVEELRDVAGGGSGGNFMSEKYNHINNGENGTGHYPHVLAPGHEHDTHHTGERQCLIWACKACKRKTNIFDKRRAATDRERRRLTKVNAAFEVLKRRTCTNPEQRMPKVTILRNAIQYIERLQMMLHEAESTPLMHPGGRPLRGSDGAVLPSMDSRLSAPGDFNGSSCSFRLMKINSDDCDGSEDTSKDSDGRVSSLDHLSLIVESITPTNYGPKYSLSTAPSDRDRESTSDAELESP</sequence>
<feature type="domain" description="BHLH" evidence="5">
    <location>
        <begin position="138"/>
        <end position="189"/>
    </location>
</feature>
<dbReference type="InterPro" id="IPR036638">
    <property type="entry name" value="HLH_DNA-bd_sf"/>
</dbReference>